<dbReference type="InterPro" id="IPR046848">
    <property type="entry name" value="E_motif"/>
</dbReference>
<dbReference type="GO" id="GO:0099402">
    <property type="term" value="P:plant organ development"/>
    <property type="evidence" value="ECO:0007669"/>
    <property type="project" value="UniProtKB-ARBA"/>
</dbReference>
<dbReference type="PROSITE" id="PS51375">
    <property type="entry name" value="PPR"/>
    <property type="match status" value="2"/>
</dbReference>
<dbReference type="GO" id="GO:0009451">
    <property type="term" value="P:RNA modification"/>
    <property type="evidence" value="ECO:0007669"/>
    <property type="project" value="InterPro"/>
</dbReference>
<dbReference type="NCBIfam" id="TIGR00756">
    <property type="entry name" value="PPR"/>
    <property type="match status" value="2"/>
</dbReference>
<keyword evidence="4" id="KW-1185">Reference proteome</keyword>
<dbReference type="InterPro" id="IPR046960">
    <property type="entry name" value="PPR_At4g14850-like_plant"/>
</dbReference>
<name>A0A7I8IC52_SPIIN</name>
<dbReference type="Pfam" id="PF01535">
    <property type="entry name" value="PPR"/>
    <property type="match status" value="3"/>
</dbReference>
<dbReference type="EMBL" id="LR743589">
    <property type="protein sequence ID" value="CAA2615688.1"/>
    <property type="molecule type" value="Genomic_DNA"/>
</dbReference>
<dbReference type="PANTHER" id="PTHR24015">
    <property type="entry name" value="OS07G0578800 PROTEIN-RELATED"/>
    <property type="match status" value="1"/>
</dbReference>
<reference evidence="3 4" key="1">
    <citation type="submission" date="2019-12" db="EMBL/GenBank/DDBJ databases">
        <authorList>
            <person name="Scholz U."/>
            <person name="Mascher M."/>
            <person name="Fiebig A."/>
        </authorList>
    </citation>
    <scope>NUCLEOTIDE SEQUENCE</scope>
</reference>
<dbReference type="PANTHER" id="PTHR24015:SF898">
    <property type="entry name" value="OS07G0436600 PROTEIN"/>
    <property type="match status" value="1"/>
</dbReference>
<organism evidence="3">
    <name type="scientific">Spirodela intermedia</name>
    <name type="common">Intermediate duckweed</name>
    <dbReference type="NCBI Taxonomy" id="51605"/>
    <lineage>
        <taxon>Eukaryota</taxon>
        <taxon>Viridiplantae</taxon>
        <taxon>Streptophyta</taxon>
        <taxon>Embryophyta</taxon>
        <taxon>Tracheophyta</taxon>
        <taxon>Spermatophyta</taxon>
        <taxon>Magnoliopsida</taxon>
        <taxon>Liliopsida</taxon>
        <taxon>Araceae</taxon>
        <taxon>Lemnoideae</taxon>
        <taxon>Spirodela</taxon>
    </lineage>
</organism>
<keyword evidence="1" id="KW-0677">Repeat</keyword>
<evidence type="ECO:0000313" key="3">
    <source>
        <dbReference type="EMBL" id="CAA2615688.1"/>
    </source>
</evidence>
<evidence type="ECO:0000313" key="4">
    <source>
        <dbReference type="Proteomes" id="UP001189122"/>
    </source>
</evidence>
<dbReference type="AlphaFoldDB" id="A0A7I8IC52"/>
<dbReference type="Gene3D" id="1.25.40.10">
    <property type="entry name" value="Tetratricopeptide repeat domain"/>
    <property type="match status" value="2"/>
</dbReference>
<dbReference type="Pfam" id="PF13041">
    <property type="entry name" value="PPR_2"/>
    <property type="match status" value="1"/>
</dbReference>
<dbReference type="Proteomes" id="UP001189122">
    <property type="component" value="Unassembled WGS sequence"/>
</dbReference>
<evidence type="ECO:0000256" key="2">
    <source>
        <dbReference type="PROSITE-ProRule" id="PRU00708"/>
    </source>
</evidence>
<proteinExistence type="predicted"/>
<protein>
    <submittedName>
        <fullName evidence="3">Uncharacterized protein</fullName>
    </submittedName>
</protein>
<dbReference type="InterPro" id="IPR011990">
    <property type="entry name" value="TPR-like_helical_dom_sf"/>
</dbReference>
<evidence type="ECO:0000256" key="1">
    <source>
        <dbReference type="ARBA" id="ARBA00022737"/>
    </source>
</evidence>
<feature type="repeat" description="PPR" evidence="2">
    <location>
        <begin position="264"/>
        <end position="298"/>
    </location>
</feature>
<feature type="repeat" description="PPR" evidence="2">
    <location>
        <begin position="171"/>
        <end position="205"/>
    </location>
</feature>
<dbReference type="GO" id="GO:0003723">
    <property type="term" value="F:RNA binding"/>
    <property type="evidence" value="ECO:0007669"/>
    <property type="project" value="InterPro"/>
</dbReference>
<dbReference type="Pfam" id="PF20431">
    <property type="entry name" value="E_motif"/>
    <property type="match status" value="1"/>
</dbReference>
<gene>
    <name evidence="3" type="ORF">SI7747_02001938</name>
</gene>
<dbReference type="EMBL" id="CACRZD030000002">
    <property type="protein sequence ID" value="CAA6655398.1"/>
    <property type="molecule type" value="Genomic_DNA"/>
</dbReference>
<dbReference type="FunFam" id="1.25.40.10:FF:000158">
    <property type="entry name" value="pentatricopeptide repeat-containing protein At2g33680"/>
    <property type="match status" value="1"/>
</dbReference>
<accession>A0A7I8IC52</accession>
<sequence length="460" mass="50316">MLAAYSRDGHFREAMSLFSGMLPERRQTTTASPFSPRSLASSRSGLRWDDTFSVEGCSQAFRRNAHQERVFLERADVGVWRSSLGSSVADAARGLRPDEFTISTVLPFCTADSTGRWLPRGREIHGFVLRNGLGLGSELDCYIGSCLIDMYSKGGSAKLGRFIFDRIAWKNVVAWTAMISGYVQSGELEEGLILFRMMQHKAGVAPNKVTLLGILPAIGSLASLISGKFDRDASLNNALIDMYSKCGSLDSSKRLFDQDGWQKDAISWSCIISSYGLHGRGEEATSIFRRMIELGMDLDHITCMGILSACGRSGLVAQGLEIYTSLIDEHRILPTAEISSCVVDMLCRAGDLQRALKFIDSTPSAATPSDLACDRLLHLEPDNPSNLVALSNLHASSGRWDAAAEVRARMRERGLSKLPGCSWITINGVLHSFFAADYSSLHDSETMICPVLESLHSHGT</sequence>
<dbReference type="InterPro" id="IPR002885">
    <property type="entry name" value="PPR_rpt"/>
</dbReference>